<keyword evidence="1" id="KW-0732">Signal</keyword>
<feature type="chain" id="PRO_5003115427" evidence="1">
    <location>
        <begin position="21"/>
        <end position="181"/>
    </location>
</feature>
<accession>D8ITW3</accession>
<reference evidence="2 3" key="1">
    <citation type="submission" date="2010-04" db="EMBL/GenBank/DDBJ databases">
        <title>The genome of Herbaspirillum seropedicae SmR1, an endophytic, nitrogen-fixing, plant-growth promoting beta-Proteobacteria.</title>
        <authorList>
            <person name="Pedrosa F.O."/>
            <person name="Monteiro R.A."/>
            <person name="Wassem R."/>
            <person name="Cruz L.M."/>
            <person name="Ayub R.A."/>
            <person name="Colauto N.B."/>
            <person name="Fernandez M.A."/>
            <person name="Fungaro M.H.P."/>
            <person name="Grisard E.C."/>
            <person name="Hungria M."/>
            <person name="Madeira H.M.F."/>
            <person name="Nodari R.O."/>
            <person name="Osaku C.A."/>
            <person name="Petzl-Erler M.L."/>
            <person name="Terenzi H."/>
            <person name="Vieira L.G.E."/>
            <person name="Almeida M.I.M."/>
            <person name="Alves L.R."/>
            <person name="Arantes O.M.N."/>
            <person name="Balsanelli E."/>
            <person name="Barcellos F.G."/>
            <person name="Baura V.A."/>
            <person name="Binde D.R."/>
            <person name="Campo R.J."/>
            <person name="Chubatsu L.S."/>
            <person name="Chueire L.M.O."/>
            <person name="Ciferri R.R."/>
            <person name="Correa L.C."/>
            <person name="da Conceicao Silva J.L."/>
            <person name="Dabul A.N.G."/>
            <person name="Dambros B.P."/>
            <person name="Faoro H."/>
            <person name="Favetti A."/>
            <person name="Friedermann G."/>
            <person name="Furlaneto M.C."/>
            <person name="Gasques L.S."/>
            <person name="Gimenes C.C.T."/>
            <person name="Gioppo N.M.R."/>
            <person name="Glienke-Blanco C."/>
            <person name="Godoy L.P."/>
            <person name="Guerra M.P."/>
            <person name="Karp S."/>
            <person name="Kava-Cordeiro V."/>
            <person name="Margarido V.P."/>
            <person name="Mathioni S.M."/>
            <person name="Menck-Soares M.A."/>
            <person name="Murace N.K."/>
            <person name="Nicolas M.F."/>
            <person name="Oliveira C.E.C."/>
            <person name="Pagnan N.A.B."/>
            <person name="Pamphile J.A."/>
            <person name="Patussi E.V."/>
            <person name="Pereira L.F.P."/>
            <person name="Pereira-Ferrari L."/>
            <person name="Pinto F.G.S."/>
            <person name="Precoma C."/>
            <person name="Prioli A.J."/>
            <person name="Prioli S.M.A.P."/>
            <person name="Raittz R.T."/>
            <person name="Ramos H.J.O."/>
            <person name="Ribeiro E.M.S.F."/>
            <person name="Rigo L.U."/>
            <person name="Rocha C.L.M.S.C."/>
            <person name="Rocha S.N."/>
            <person name="Santos K."/>
            <person name="Satori D."/>
            <person name="Silva A.G."/>
            <person name="Simao R.C.G."/>
            <person name="Soares M.A.M."/>
            <person name="Souza E.M."/>
            <person name="Steffens M.B.R."/>
            <person name="Steindel M."/>
            <person name="Tadra-Sfeir M.Z."/>
            <person name="Takahashi E.K."/>
            <person name="Torres R.A."/>
            <person name="Valle J.S."/>
            <person name="Vernal J.I."/>
            <person name="Vilas-Boas L.A."/>
            <person name="Watanabe M.A.E."/>
            <person name="Weiss V.A."/>
            <person name="Yates M.A."/>
            <person name="Souza E.M."/>
        </authorList>
    </citation>
    <scope>NUCLEOTIDE SEQUENCE [LARGE SCALE GENOMIC DNA]</scope>
    <source>
        <strain evidence="2 3">SmR1</strain>
    </source>
</reference>
<dbReference type="PROSITE" id="PS51257">
    <property type="entry name" value="PROKAR_LIPOPROTEIN"/>
    <property type="match status" value="1"/>
</dbReference>
<organism evidence="2 3">
    <name type="scientific">Herbaspirillum seropedicae (strain SmR1)</name>
    <dbReference type="NCBI Taxonomy" id="757424"/>
    <lineage>
        <taxon>Bacteria</taxon>
        <taxon>Pseudomonadati</taxon>
        <taxon>Pseudomonadota</taxon>
        <taxon>Betaproteobacteria</taxon>
        <taxon>Burkholderiales</taxon>
        <taxon>Oxalobacteraceae</taxon>
        <taxon>Herbaspirillum</taxon>
    </lineage>
</organism>
<dbReference type="eggNOG" id="ENOG50335NT">
    <property type="taxonomic scope" value="Bacteria"/>
</dbReference>
<dbReference type="Proteomes" id="UP000000329">
    <property type="component" value="Chromosome"/>
</dbReference>
<keyword evidence="2" id="KW-0472">Membrane</keyword>
<proteinExistence type="predicted"/>
<keyword evidence="3" id="KW-1185">Reference proteome</keyword>
<evidence type="ECO:0000313" key="2">
    <source>
        <dbReference type="EMBL" id="ADJ61604.1"/>
    </source>
</evidence>
<name>D8ITW3_HERSS</name>
<keyword evidence="2" id="KW-0812">Transmembrane</keyword>
<dbReference type="GeneID" id="29391496"/>
<sequence length="181" mass="19397">MRRLPALSASLRLAALTAIAAMALQACSPRYNWRESSDNGAHFVVLLPAKPSSVTREIDLDGPRVEMSMTAAEVDGVTFAVGTAELPDAAAAERALAAMRTALLNNIAGQAQGAPAWPGKTAGLDHSMDLEARGVARGRPLRLAARLASRDRRVYQILMVGEEKSFTDENLETFFSSFKPT</sequence>
<dbReference type="KEGG" id="hse:Hsero_0074"/>
<evidence type="ECO:0000313" key="3">
    <source>
        <dbReference type="Proteomes" id="UP000000329"/>
    </source>
</evidence>
<protein>
    <submittedName>
        <fullName evidence="2">Transmembrane protein</fullName>
    </submittedName>
</protein>
<dbReference type="HOGENOM" id="CLU_080357_1_0_4"/>
<feature type="signal peptide" evidence="1">
    <location>
        <begin position="1"/>
        <end position="20"/>
    </location>
</feature>
<dbReference type="RefSeq" id="WP_013232158.1">
    <property type="nucleotide sequence ID" value="NC_014323.1"/>
</dbReference>
<gene>
    <name evidence="2" type="ordered locus">Hsero_0074</name>
</gene>
<evidence type="ECO:0000256" key="1">
    <source>
        <dbReference type="SAM" id="SignalP"/>
    </source>
</evidence>
<dbReference type="AlphaFoldDB" id="D8ITW3"/>
<dbReference type="EMBL" id="CP002039">
    <property type="protein sequence ID" value="ADJ61604.1"/>
    <property type="molecule type" value="Genomic_DNA"/>
</dbReference>
<dbReference type="STRING" id="757424.Hsero_0074"/>